<dbReference type="GO" id="GO:0031410">
    <property type="term" value="C:cytoplasmic vesicle"/>
    <property type="evidence" value="ECO:0007669"/>
    <property type="project" value="TreeGrafter"/>
</dbReference>
<evidence type="ECO:0000313" key="2">
    <source>
        <dbReference type="EMBL" id="VVC94973.1"/>
    </source>
</evidence>
<dbReference type="InterPro" id="IPR005112">
    <property type="entry name" value="dDENN_dom"/>
</dbReference>
<organism evidence="2 3">
    <name type="scientific">Leptidea sinapis</name>
    <dbReference type="NCBI Taxonomy" id="189913"/>
    <lineage>
        <taxon>Eukaryota</taxon>
        <taxon>Metazoa</taxon>
        <taxon>Ecdysozoa</taxon>
        <taxon>Arthropoda</taxon>
        <taxon>Hexapoda</taxon>
        <taxon>Insecta</taxon>
        <taxon>Pterygota</taxon>
        <taxon>Neoptera</taxon>
        <taxon>Endopterygota</taxon>
        <taxon>Lepidoptera</taxon>
        <taxon>Glossata</taxon>
        <taxon>Ditrysia</taxon>
        <taxon>Papilionoidea</taxon>
        <taxon>Pieridae</taxon>
        <taxon>Dismorphiinae</taxon>
        <taxon>Leptidea</taxon>
    </lineage>
</organism>
<dbReference type="Proteomes" id="UP000324832">
    <property type="component" value="Unassembled WGS sequence"/>
</dbReference>
<dbReference type="InterPro" id="IPR001194">
    <property type="entry name" value="cDENN_dom"/>
</dbReference>
<feature type="domain" description="UDENN" evidence="1">
    <location>
        <begin position="1"/>
        <end position="171"/>
    </location>
</feature>
<name>A0A5E4Q9P9_9NEOP</name>
<gene>
    <name evidence="2" type="ORF">LSINAPIS_LOCUS6799</name>
</gene>
<dbReference type="Gene3D" id="3.40.50.11500">
    <property type="match status" value="1"/>
</dbReference>
<dbReference type="GO" id="GO:0005085">
    <property type="term" value="F:guanyl-nucleotide exchange factor activity"/>
    <property type="evidence" value="ECO:0007669"/>
    <property type="project" value="UniProtKB-ARBA"/>
</dbReference>
<accession>A0A5E4Q9P9</accession>
<dbReference type="InterPro" id="IPR037516">
    <property type="entry name" value="Tripartite_DENN"/>
</dbReference>
<dbReference type="InterPro" id="IPR043153">
    <property type="entry name" value="DENN_C"/>
</dbReference>
<dbReference type="PANTHER" id="PTHR12296:SF16">
    <property type="entry name" value="C-MYC PROMOTER-BINDING PROTEIN"/>
    <property type="match status" value="1"/>
</dbReference>
<dbReference type="GO" id="GO:0032483">
    <property type="term" value="P:regulation of Rab protein signal transduction"/>
    <property type="evidence" value="ECO:0007669"/>
    <property type="project" value="TreeGrafter"/>
</dbReference>
<dbReference type="PANTHER" id="PTHR12296">
    <property type="entry name" value="DENN DOMAIN-CONTAINING PROTEIN 4"/>
    <property type="match status" value="1"/>
</dbReference>
<dbReference type="SMART" id="SM00801">
    <property type="entry name" value="dDENN"/>
    <property type="match status" value="1"/>
</dbReference>
<dbReference type="PROSITE" id="PS50211">
    <property type="entry name" value="DENN"/>
    <property type="match status" value="1"/>
</dbReference>
<dbReference type="EMBL" id="FZQP02002192">
    <property type="protein sequence ID" value="VVC94973.1"/>
    <property type="molecule type" value="Genomic_DNA"/>
</dbReference>
<dbReference type="AlphaFoldDB" id="A0A5E4Q9P9"/>
<proteinExistence type="predicted"/>
<keyword evidence="3" id="KW-1185">Reference proteome</keyword>
<dbReference type="InterPro" id="IPR051696">
    <property type="entry name" value="DENN_Domain_GEFs"/>
</dbReference>
<evidence type="ECO:0000313" key="3">
    <source>
        <dbReference type="Proteomes" id="UP000324832"/>
    </source>
</evidence>
<protein>
    <recommendedName>
        <fullName evidence="1">UDENN domain-containing protein</fullName>
    </recommendedName>
</protein>
<dbReference type="Pfam" id="PF02141">
    <property type="entry name" value="DENN"/>
    <property type="match status" value="1"/>
</dbReference>
<reference evidence="2 3" key="1">
    <citation type="submission" date="2017-07" db="EMBL/GenBank/DDBJ databases">
        <authorList>
            <person name="Talla V."/>
            <person name="Backstrom N."/>
        </authorList>
    </citation>
    <scope>NUCLEOTIDE SEQUENCE [LARGE SCALE GENOMIC DNA]</scope>
</reference>
<sequence>MFPFRYAHVYIPLLPAGLAEVLATPTPFLIGLDVIIADLDVGSLHIPPSVNIPRPEGKLLSSLQEALALVLQPELRSADSAFAPPPPNTSLPHMQDKEIRAVFMRTLAKLLQGYRHCLTIIRIHPSPVLTFHKAGFLGARGLSQCPFSVRLLDSMFFNGLVAERGAPWRPTDIFDDLVFNLPEQLRLESINPELELQHIQECSSNVFCVPPRVLLPASISRPCPRYLRPAYTSSSTSRSPETTLKSFRRFVPLPRASFLRGCCARA</sequence>
<evidence type="ECO:0000259" key="1">
    <source>
        <dbReference type="PROSITE" id="PS50211"/>
    </source>
</evidence>